<dbReference type="GO" id="GO:0005829">
    <property type="term" value="C:cytosol"/>
    <property type="evidence" value="ECO:0007669"/>
    <property type="project" value="TreeGrafter"/>
</dbReference>
<feature type="domain" description="NTF2" evidence="6">
    <location>
        <begin position="42"/>
        <end position="155"/>
    </location>
</feature>
<reference evidence="8" key="1">
    <citation type="submission" date="2022-10" db="EMBL/GenBank/DDBJ databases">
        <title>Genome assembly of Pristionchus species.</title>
        <authorList>
            <person name="Yoshida K."/>
            <person name="Sommer R.J."/>
        </authorList>
    </citation>
    <scope>NUCLEOTIDE SEQUENCE [LARGE SCALE GENOMIC DNA]</scope>
    <source>
        <strain evidence="8">RS5460</strain>
    </source>
</reference>
<protein>
    <submittedName>
        <fullName evidence="7">Uncharacterized protein</fullName>
    </submittedName>
</protein>
<dbReference type="PROSITE" id="PS50177">
    <property type="entry name" value="NTF2_DOMAIN"/>
    <property type="match status" value="1"/>
</dbReference>
<dbReference type="GO" id="GO:0010494">
    <property type="term" value="C:cytoplasmic stress granule"/>
    <property type="evidence" value="ECO:0007669"/>
    <property type="project" value="UniProtKB-SubCell"/>
</dbReference>
<dbReference type="InterPro" id="IPR018222">
    <property type="entry name" value="Nuclear_transport_factor_2_euk"/>
</dbReference>
<dbReference type="InterPro" id="IPR032710">
    <property type="entry name" value="NTF2-like_dom_sf"/>
</dbReference>
<sequence>FCFCDYYSNIDSAVSVMTMDMISGLNGSPLSPDSVLPCATEIGREFVRQYYTLLSERPQDVHRFYSHESVFIHGDLEAIGQQKIEQAIDSLGFDECKVRIHTIKGSHTLGQGIALQVCGEMQENERCEPRCFIQTIVLCQQTPKKFFVQNNIFQFSDSCFNALENEKPVPQVAPKMQKPTPKVNGHGSTVEKTVKEKSDNTVSKERENKSPKVEKKEDVSPSKIPASVLEAVVLQAATPADSKVSAASIEAPLPPALVPVKEEPKTWARLVGGGSNAAVSTASHPKSTPPKRDALPEKSEVKQASVQKEDKKKALERTDEKDAKEVKKEERGAKLYIGGIVRNKIPDHADESTVIAQIFGVFSAYGEVEGVQVPRKCYEAPLNTARPGTAFAFVSMKDVAEAQKVFNACRKDDSKASVLKASIPAFGFEGEVSVSVSEPKLSNGPRPGFRRGGPIGGGGRGAFVPRGAQRGGRGGFQHSSN</sequence>
<name>A0AAN5I124_9BILA</name>
<keyword evidence="2 3" id="KW-0694">RNA-binding</keyword>
<keyword evidence="8" id="KW-1185">Reference proteome</keyword>
<dbReference type="PANTHER" id="PTHR10693">
    <property type="entry name" value="RAS GTPASE-ACTIVATING PROTEIN-BINDING PROTEIN"/>
    <property type="match status" value="1"/>
</dbReference>
<feature type="compositionally biased region" description="Basic and acidic residues" evidence="4">
    <location>
        <begin position="192"/>
        <end position="220"/>
    </location>
</feature>
<evidence type="ECO:0000313" key="8">
    <source>
        <dbReference type="Proteomes" id="UP001328107"/>
    </source>
</evidence>
<dbReference type="PROSITE" id="PS50102">
    <property type="entry name" value="RRM"/>
    <property type="match status" value="1"/>
</dbReference>
<evidence type="ECO:0000259" key="5">
    <source>
        <dbReference type="PROSITE" id="PS50102"/>
    </source>
</evidence>
<evidence type="ECO:0000256" key="1">
    <source>
        <dbReference type="ARBA" id="ARBA00004210"/>
    </source>
</evidence>
<feature type="compositionally biased region" description="Gly residues" evidence="4">
    <location>
        <begin position="450"/>
        <end position="461"/>
    </location>
</feature>
<dbReference type="Gene3D" id="3.10.450.50">
    <property type="match status" value="1"/>
</dbReference>
<accession>A0AAN5I124</accession>
<dbReference type="InterPro" id="IPR002075">
    <property type="entry name" value="NTF2_dom"/>
</dbReference>
<dbReference type="InterPro" id="IPR039539">
    <property type="entry name" value="Ras_GTPase_bind_prot"/>
</dbReference>
<dbReference type="CDD" id="cd00590">
    <property type="entry name" value="RRM_SF"/>
    <property type="match status" value="1"/>
</dbReference>
<dbReference type="EMBL" id="BTRK01000004">
    <property type="protein sequence ID" value="GMR47997.1"/>
    <property type="molecule type" value="Genomic_DNA"/>
</dbReference>
<dbReference type="SUPFAM" id="SSF54427">
    <property type="entry name" value="NTF2-like"/>
    <property type="match status" value="1"/>
</dbReference>
<feature type="non-terminal residue" evidence="7">
    <location>
        <position position="1"/>
    </location>
</feature>
<feature type="region of interest" description="Disordered" evidence="4">
    <location>
        <begin position="437"/>
        <end position="481"/>
    </location>
</feature>
<comment type="caution">
    <text evidence="7">The sequence shown here is derived from an EMBL/GenBank/DDBJ whole genome shotgun (WGS) entry which is preliminary data.</text>
</comment>
<organism evidence="7 8">
    <name type="scientific">Pristionchus mayeri</name>
    <dbReference type="NCBI Taxonomy" id="1317129"/>
    <lineage>
        <taxon>Eukaryota</taxon>
        <taxon>Metazoa</taxon>
        <taxon>Ecdysozoa</taxon>
        <taxon>Nematoda</taxon>
        <taxon>Chromadorea</taxon>
        <taxon>Rhabditida</taxon>
        <taxon>Rhabditina</taxon>
        <taxon>Diplogasteromorpha</taxon>
        <taxon>Diplogasteroidea</taxon>
        <taxon>Neodiplogasteridae</taxon>
        <taxon>Pristionchus</taxon>
    </lineage>
</organism>
<feature type="domain" description="RRM" evidence="5">
    <location>
        <begin position="333"/>
        <end position="439"/>
    </location>
</feature>
<feature type="compositionally biased region" description="Basic and acidic residues" evidence="4">
    <location>
        <begin position="290"/>
        <end position="327"/>
    </location>
</feature>
<dbReference type="PANTHER" id="PTHR10693:SF20">
    <property type="entry name" value="AT27578P"/>
    <property type="match status" value="1"/>
</dbReference>
<evidence type="ECO:0000259" key="6">
    <source>
        <dbReference type="PROSITE" id="PS50177"/>
    </source>
</evidence>
<feature type="region of interest" description="Disordered" evidence="4">
    <location>
        <begin position="171"/>
        <end position="221"/>
    </location>
</feature>
<proteinExistence type="predicted"/>
<evidence type="ECO:0000256" key="3">
    <source>
        <dbReference type="PROSITE-ProRule" id="PRU00176"/>
    </source>
</evidence>
<dbReference type="InterPro" id="IPR000504">
    <property type="entry name" value="RRM_dom"/>
</dbReference>
<evidence type="ECO:0000256" key="2">
    <source>
        <dbReference type="ARBA" id="ARBA00022884"/>
    </source>
</evidence>
<dbReference type="Proteomes" id="UP001328107">
    <property type="component" value="Unassembled WGS sequence"/>
</dbReference>
<gene>
    <name evidence="7" type="ORF">PMAYCL1PPCAC_18192</name>
</gene>
<evidence type="ECO:0000256" key="4">
    <source>
        <dbReference type="SAM" id="MobiDB-lite"/>
    </source>
</evidence>
<dbReference type="InterPro" id="IPR035979">
    <property type="entry name" value="RBD_domain_sf"/>
</dbReference>
<comment type="subcellular location">
    <subcellularLocation>
        <location evidence="1">Cytoplasm</location>
        <location evidence="1">Stress granule</location>
    </subcellularLocation>
</comment>
<dbReference type="FunFam" id="3.10.450.50:FF:000079">
    <property type="entry name" value="Uncharacterized protein"/>
    <property type="match status" value="1"/>
</dbReference>
<dbReference type="Pfam" id="PF02136">
    <property type="entry name" value="NTF2"/>
    <property type="match status" value="1"/>
</dbReference>
<dbReference type="AlphaFoldDB" id="A0AAN5I124"/>
<dbReference type="GO" id="GO:0003729">
    <property type="term" value="F:mRNA binding"/>
    <property type="evidence" value="ECO:0007669"/>
    <property type="project" value="TreeGrafter"/>
</dbReference>
<evidence type="ECO:0000313" key="7">
    <source>
        <dbReference type="EMBL" id="GMR47997.1"/>
    </source>
</evidence>
<dbReference type="Gene3D" id="3.30.70.330">
    <property type="match status" value="1"/>
</dbReference>
<dbReference type="CDD" id="cd00780">
    <property type="entry name" value="NTF2"/>
    <property type="match status" value="1"/>
</dbReference>
<dbReference type="SUPFAM" id="SSF54928">
    <property type="entry name" value="RNA-binding domain, RBD"/>
    <property type="match status" value="1"/>
</dbReference>
<feature type="compositionally biased region" description="Polar residues" evidence="4">
    <location>
        <begin position="277"/>
        <end position="286"/>
    </location>
</feature>
<dbReference type="InterPro" id="IPR012677">
    <property type="entry name" value="Nucleotide-bd_a/b_plait_sf"/>
</dbReference>
<feature type="region of interest" description="Disordered" evidence="4">
    <location>
        <begin position="275"/>
        <end position="327"/>
    </location>
</feature>
<dbReference type="GO" id="GO:1990904">
    <property type="term" value="C:ribonucleoprotein complex"/>
    <property type="evidence" value="ECO:0007669"/>
    <property type="project" value="TreeGrafter"/>
</dbReference>